<evidence type="ECO:0000313" key="9">
    <source>
        <dbReference type="Proteomes" id="UP000241167"/>
    </source>
</evidence>
<comment type="caution">
    <text evidence="8">The sequence shown here is derived from an EMBL/GenBank/DDBJ whole genome shotgun (WGS) entry which is preliminary data.</text>
</comment>
<name>A0A2P7QWF8_9SPHN</name>
<dbReference type="Pfam" id="PF00892">
    <property type="entry name" value="EamA"/>
    <property type="match status" value="2"/>
</dbReference>
<comment type="similarity">
    <text evidence="2">Belongs to the EamA transporter family.</text>
</comment>
<feature type="transmembrane region" description="Helical" evidence="6">
    <location>
        <begin position="252"/>
        <end position="270"/>
    </location>
</feature>
<dbReference type="OrthoDB" id="2352272at2"/>
<feature type="transmembrane region" description="Helical" evidence="6">
    <location>
        <begin position="34"/>
        <end position="58"/>
    </location>
</feature>
<keyword evidence="9" id="KW-1185">Reference proteome</keyword>
<dbReference type="EMBL" id="PXYI01000002">
    <property type="protein sequence ID" value="PSJ42290.1"/>
    <property type="molecule type" value="Genomic_DNA"/>
</dbReference>
<dbReference type="AlphaFoldDB" id="A0A2P7QWF8"/>
<dbReference type="InterPro" id="IPR000620">
    <property type="entry name" value="EamA_dom"/>
</dbReference>
<evidence type="ECO:0000313" key="8">
    <source>
        <dbReference type="EMBL" id="PSJ42290.1"/>
    </source>
</evidence>
<feature type="transmembrane region" description="Helical" evidence="6">
    <location>
        <begin position="221"/>
        <end position="240"/>
    </location>
</feature>
<keyword evidence="4 6" id="KW-1133">Transmembrane helix</keyword>
<evidence type="ECO:0000256" key="5">
    <source>
        <dbReference type="ARBA" id="ARBA00023136"/>
    </source>
</evidence>
<feature type="transmembrane region" description="Helical" evidence="6">
    <location>
        <begin position="126"/>
        <end position="144"/>
    </location>
</feature>
<dbReference type="RefSeq" id="WP_106512453.1">
    <property type="nucleotide sequence ID" value="NZ_PXYI01000002.1"/>
</dbReference>
<evidence type="ECO:0000259" key="7">
    <source>
        <dbReference type="Pfam" id="PF00892"/>
    </source>
</evidence>
<accession>A0A2P7QWF8</accession>
<feature type="transmembrane region" description="Helical" evidence="6">
    <location>
        <begin position="70"/>
        <end position="89"/>
    </location>
</feature>
<evidence type="ECO:0000256" key="3">
    <source>
        <dbReference type="ARBA" id="ARBA00022692"/>
    </source>
</evidence>
<protein>
    <submittedName>
        <fullName evidence="8">EamA family transporter</fullName>
    </submittedName>
</protein>
<keyword evidence="3 6" id="KW-0812">Transmembrane</keyword>
<feature type="transmembrane region" description="Helical" evidence="6">
    <location>
        <begin position="188"/>
        <end position="209"/>
    </location>
</feature>
<feature type="domain" description="EamA" evidence="7">
    <location>
        <begin position="158"/>
        <end position="294"/>
    </location>
</feature>
<proteinExistence type="inferred from homology"/>
<dbReference type="SUPFAM" id="SSF103481">
    <property type="entry name" value="Multidrug resistance efflux transporter EmrE"/>
    <property type="match status" value="2"/>
</dbReference>
<dbReference type="GO" id="GO:0016020">
    <property type="term" value="C:membrane"/>
    <property type="evidence" value="ECO:0007669"/>
    <property type="project" value="UniProtKB-SubCell"/>
</dbReference>
<reference evidence="8 9" key="1">
    <citation type="submission" date="2018-03" db="EMBL/GenBank/DDBJ databases">
        <title>The draft genome of Sphingosinicella sp. GL-C-18.</title>
        <authorList>
            <person name="Liu L."/>
            <person name="Li L."/>
            <person name="Liang L."/>
            <person name="Zhang X."/>
            <person name="Wang T."/>
        </authorList>
    </citation>
    <scope>NUCLEOTIDE SEQUENCE [LARGE SCALE GENOMIC DNA]</scope>
    <source>
        <strain evidence="8 9">GL-C-18</strain>
    </source>
</reference>
<evidence type="ECO:0000256" key="4">
    <source>
        <dbReference type="ARBA" id="ARBA00022989"/>
    </source>
</evidence>
<keyword evidence="5 6" id="KW-0472">Membrane</keyword>
<dbReference type="InterPro" id="IPR037185">
    <property type="entry name" value="EmrE-like"/>
</dbReference>
<comment type="subcellular location">
    <subcellularLocation>
        <location evidence="1">Membrane</location>
        <topology evidence="1">Multi-pass membrane protein</topology>
    </subcellularLocation>
</comment>
<organism evidence="8 9">
    <name type="scientific">Allosphingosinicella deserti</name>
    <dbReference type="NCBI Taxonomy" id="2116704"/>
    <lineage>
        <taxon>Bacteria</taxon>
        <taxon>Pseudomonadati</taxon>
        <taxon>Pseudomonadota</taxon>
        <taxon>Alphaproteobacteria</taxon>
        <taxon>Sphingomonadales</taxon>
        <taxon>Sphingomonadaceae</taxon>
        <taxon>Allosphingosinicella</taxon>
    </lineage>
</organism>
<dbReference type="PANTHER" id="PTHR32322">
    <property type="entry name" value="INNER MEMBRANE TRANSPORTER"/>
    <property type="match status" value="1"/>
</dbReference>
<feature type="transmembrane region" description="Helical" evidence="6">
    <location>
        <begin position="95"/>
        <end position="119"/>
    </location>
</feature>
<dbReference type="InterPro" id="IPR050638">
    <property type="entry name" value="AA-Vitamin_Transporters"/>
</dbReference>
<evidence type="ECO:0000256" key="1">
    <source>
        <dbReference type="ARBA" id="ARBA00004141"/>
    </source>
</evidence>
<dbReference type="PANTHER" id="PTHR32322:SF2">
    <property type="entry name" value="EAMA DOMAIN-CONTAINING PROTEIN"/>
    <property type="match status" value="1"/>
</dbReference>
<evidence type="ECO:0000256" key="6">
    <source>
        <dbReference type="SAM" id="Phobius"/>
    </source>
</evidence>
<feature type="domain" description="EamA" evidence="7">
    <location>
        <begin position="14"/>
        <end position="142"/>
    </location>
</feature>
<evidence type="ECO:0000256" key="2">
    <source>
        <dbReference type="ARBA" id="ARBA00007362"/>
    </source>
</evidence>
<feature type="transmembrane region" description="Helical" evidence="6">
    <location>
        <begin position="276"/>
        <end position="294"/>
    </location>
</feature>
<dbReference type="Proteomes" id="UP000241167">
    <property type="component" value="Unassembled WGS sequence"/>
</dbReference>
<gene>
    <name evidence="8" type="ORF">C7I55_06200</name>
</gene>
<sequence length="299" mass="32071">MRAGLLQPKVLFPFLLVTCIWGSTWLVIRDQLGIVPAAWSVTYRFTIAAAAMFAYARWTGASLRIGREGHMLALLFGIPQFCLNFNFVYAAEHHITSGLVAVVFALLLVPNSIFGWLFLKQRLTGGFLVGSLVAVAGVALLFVQELRASATSRSEVLIGIGVTLLGVLSASSSNVLQGTERLRTRPISAMLAWGMFYGVLCDAAIAWILHGAPVVEMRAGYWAGLVYLGLLASAIAFTLYFGIIRAIGPARAAYSSVLIPIIAMALSTLFEDYHWSPLAVAGGVLALAGLVIALRSRPA</sequence>
<feature type="transmembrane region" description="Helical" evidence="6">
    <location>
        <begin position="10"/>
        <end position="28"/>
    </location>
</feature>